<dbReference type="PANTHER" id="PTHR15375:SF26">
    <property type="entry name" value="PROTEIN CHIFFON"/>
    <property type="match status" value="1"/>
</dbReference>
<dbReference type="InterPro" id="IPR051590">
    <property type="entry name" value="Replication_Regulatory_Kinase"/>
</dbReference>
<dbReference type="Proteomes" id="UP000053317">
    <property type="component" value="Unassembled WGS sequence"/>
</dbReference>
<evidence type="ECO:0000313" key="8">
    <source>
        <dbReference type="Proteomes" id="UP000053317"/>
    </source>
</evidence>
<dbReference type="InterPro" id="IPR038545">
    <property type="entry name" value="Znf_DBF_sf"/>
</dbReference>
<dbReference type="GO" id="GO:0003676">
    <property type="term" value="F:nucleic acid binding"/>
    <property type="evidence" value="ECO:0007669"/>
    <property type="project" value="InterPro"/>
</dbReference>
<dbReference type="EMBL" id="LCWF01000240">
    <property type="protein sequence ID" value="KKY14046.1"/>
    <property type="molecule type" value="Genomic_DNA"/>
</dbReference>
<feature type="compositionally biased region" description="Basic and acidic residues" evidence="5">
    <location>
        <begin position="423"/>
        <end position="438"/>
    </location>
</feature>
<reference evidence="7 8" key="2">
    <citation type="submission" date="2015-05" db="EMBL/GenBank/DDBJ databases">
        <authorList>
            <person name="Morales-Cruz A."/>
            <person name="Amrine K.C."/>
            <person name="Cantu D."/>
        </authorList>
    </citation>
    <scope>NUCLEOTIDE SEQUENCE [LARGE SCALE GENOMIC DNA]</scope>
    <source>
        <strain evidence="7">UCRPC4</strain>
    </source>
</reference>
<feature type="region of interest" description="Disordered" evidence="5">
    <location>
        <begin position="205"/>
        <end position="242"/>
    </location>
</feature>
<dbReference type="GO" id="GO:0031431">
    <property type="term" value="C:Dbf4-dependent protein kinase complex"/>
    <property type="evidence" value="ECO:0007669"/>
    <property type="project" value="TreeGrafter"/>
</dbReference>
<dbReference type="Pfam" id="PF08630">
    <property type="entry name" value="Dfp1_Him1_M"/>
    <property type="match status" value="1"/>
</dbReference>
<protein>
    <submittedName>
        <fullName evidence="7">Putative g1 s regulator</fullName>
    </submittedName>
</protein>
<evidence type="ECO:0000256" key="5">
    <source>
        <dbReference type="SAM" id="MobiDB-lite"/>
    </source>
</evidence>
<evidence type="ECO:0000256" key="2">
    <source>
        <dbReference type="ARBA" id="ARBA00022771"/>
    </source>
</evidence>
<dbReference type="OrthoDB" id="21380at2759"/>
<dbReference type="SUPFAM" id="SSF52113">
    <property type="entry name" value="BRCT domain"/>
    <property type="match status" value="1"/>
</dbReference>
<dbReference type="AlphaFoldDB" id="A0A0G2DV39"/>
<keyword evidence="1" id="KW-0479">Metal-binding</keyword>
<dbReference type="SMART" id="SM00586">
    <property type="entry name" value="ZnF_DBF"/>
    <property type="match status" value="1"/>
</dbReference>
<dbReference type="InterPro" id="IPR055116">
    <property type="entry name" value="DBF4_BRCT"/>
</dbReference>
<organism evidence="7 8">
    <name type="scientific">Phaeomoniella chlamydospora</name>
    <name type="common">Phaeoacremonium chlamydosporum</name>
    <dbReference type="NCBI Taxonomy" id="158046"/>
    <lineage>
        <taxon>Eukaryota</taxon>
        <taxon>Fungi</taxon>
        <taxon>Dikarya</taxon>
        <taxon>Ascomycota</taxon>
        <taxon>Pezizomycotina</taxon>
        <taxon>Eurotiomycetes</taxon>
        <taxon>Chaetothyriomycetidae</taxon>
        <taxon>Phaeomoniellales</taxon>
        <taxon>Phaeomoniellaceae</taxon>
        <taxon>Phaeomoniella</taxon>
    </lineage>
</organism>
<name>A0A0G2DV39_PHACM</name>
<feature type="compositionally biased region" description="Basic and acidic residues" evidence="5">
    <location>
        <begin position="378"/>
        <end position="409"/>
    </location>
</feature>
<dbReference type="GO" id="GO:0010571">
    <property type="term" value="P:positive regulation of nuclear cell cycle DNA replication"/>
    <property type="evidence" value="ECO:0007669"/>
    <property type="project" value="TreeGrafter"/>
</dbReference>
<accession>A0A0G2DV39</accession>
<feature type="compositionally biased region" description="Polar residues" evidence="5">
    <location>
        <begin position="221"/>
        <end position="232"/>
    </location>
</feature>
<dbReference type="FunFam" id="6.10.250.3410:FF:000001">
    <property type="entry name" value="Protein DBF4 homolog A"/>
    <property type="match status" value="1"/>
</dbReference>
<reference evidence="7 8" key="1">
    <citation type="submission" date="2015-05" db="EMBL/GenBank/DDBJ databases">
        <title>Distinctive expansion of gene families associated with plant cell wall degradation and secondary metabolism in the genomes of grapevine trunk pathogens.</title>
        <authorList>
            <person name="Lawrence D.P."/>
            <person name="Travadon R."/>
            <person name="Rolshausen P.E."/>
            <person name="Baumgartner K."/>
        </authorList>
    </citation>
    <scope>NUCLEOTIDE SEQUENCE [LARGE SCALE GENOMIC DNA]</scope>
    <source>
        <strain evidence="7">UCRPC4</strain>
    </source>
</reference>
<feature type="compositionally biased region" description="Polar residues" evidence="5">
    <location>
        <begin position="410"/>
        <end position="421"/>
    </location>
</feature>
<dbReference type="GO" id="GO:0043539">
    <property type="term" value="F:protein serine/threonine kinase activator activity"/>
    <property type="evidence" value="ECO:0007669"/>
    <property type="project" value="TreeGrafter"/>
</dbReference>
<feature type="region of interest" description="Disordered" evidence="5">
    <location>
        <begin position="284"/>
        <end position="304"/>
    </location>
</feature>
<dbReference type="Gene3D" id="3.40.50.10190">
    <property type="entry name" value="BRCT domain"/>
    <property type="match status" value="1"/>
</dbReference>
<dbReference type="Pfam" id="PF22437">
    <property type="entry name" value="DBF4_BRCT"/>
    <property type="match status" value="1"/>
</dbReference>
<dbReference type="GO" id="GO:0008270">
    <property type="term" value="F:zinc ion binding"/>
    <property type="evidence" value="ECO:0007669"/>
    <property type="project" value="UniProtKB-KW"/>
</dbReference>
<proteinExistence type="predicted"/>
<dbReference type="PANTHER" id="PTHR15375">
    <property type="entry name" value="ACTIVATOR OF S-PHASE KINASE-RELATED"/>
    <property type="match status" value="1"/>
</dbReference>
<evidence type="ECO:0000313" key="7">
    <source>
        <dbReference type="EMBL" id="KKY14046.1"/>
    </source>
</evidence>
<dbReference type="InterPro" id="IPR036420">
    <property type="entry name" value="BRCT_dom_sf"/>
</dbReference>
<dbReference type="InterPro" id="IPR006572">
    <property type="entry name" value="Znf_DBF"/>
</dbReference>
<keyword evidence="8" id="KW-1185">Reference proteome</keyword>
<feature type="region of interest" description="Disordered" evidence="5">
    <location>
        <begin position="1"/>
        <end position="100"/>
    </location>
</feature>
<feature type="region of interest" description="Disordered" evidence="5">
    <location>
        <begin position="114"/>
        <end position="135"/>
    </location>
</feature>
<comment type="caution">
    <text evidence="7">The sequence shown here is derived from an EMBL/GenBank/DDBJ whole genome shotgun (WGS) entry which is preliminary data.</text>
</comment>
<dbReference type="GO" id="GO:1901987">
    <property type="term" value="P:regulation of cell cycle phase transition"/>
    <property type="evidence" value="ECO:0007669"/>
    <property type="project" value="TreeGrafter"/>
</dbReference>
<sequence>MAAAVSIPPSPHAQFTMSTSRRAPLASIPHVTNSPHRSLAQNGMKRPRQILQQENEPPLKKQLVDRQSADTTASPRKRIPPPTSAEGRVFESGTSGNPPNAFARRLVAAKSTLRAGKPDKSGLDGQDATKSAGSVRVTRAEKASLDNAENIRQWQKHYRRVFPTFVFYFESVPEDLRNKCSRQVASLGAQEEKFFSRYVTHVVTTRPVPSEGEETSPTEPQTNEPQIRTINPSLLDRSGAVGIRRDQSGNADILTRARQMGMKIWALEKLQRIIATVTSGTDAQFSHTTRGNAATMPSRTKEDDLSQLLRKERMNGPAERDPLVATKDIVHFKGPFILIRDMDEKNKPVMVREYPKAAKRQDGTWPQFRSAPIGKCPFLDDHTTQKEWEREAEREERERRKGAMQKERLQNQAPVTRSQTADAKPDRSVWQDEQHVQVEDDGSNAPSKSLARATEPLNSGAGESNIMVNESERILPRQESQSSTFAAPMSHVRPNQMYFAREPAASGMNQSMITSAIRSQMISSTAAAPGAKTGLSKEVHELKRKVLEKNNGSLSAGSMPSSYRMNDLAAQMKNARAPAPQRVAKSKAQEKLGGIKEEETYSEDELAIAQAAAKPKKKVSKRDPKPGYCENCRDKFDDFEEHTFSRKHRKFAATHTNWTELDALLRILQSY</sequence>
<evidence type="ECO:0000259" key="6">
    <source>
        <dbReference type="PROSITE" id="PS51265"/>
    </source>
</evidence>
<feature type="region of interest" description="Disordered" evidence="5">
    <location>
        <begin position="359"/>
        <end position="464"/>
    </location>
</feature>
<dbReference type="InterPro" id="IPR013939">
    <property type="entry name" value="Regulatory_Dfp1/Him1"/>
</dbReference>
<dbReference type="Pfam" id="PF07535">
    <property type="entry name" value="zf-DBF"/>
    <property type="match status" value="1"/>
</dbReference>
<evidence type="ECO:0000256" key="3">
    <source>
        <dbReference type="ARBA" id="ARBA00022833"/>
    </source>
</evidence>
<gene>
    <name evidence="7" type="ORF">UCRPC4_g06873</name>
</gene>
<feature type="compositionally biased region" description="Polar residues" evidence="5">
    <location>
        <begin position="30"/>
        <end position="41"/>
    </location>
</feature>
<evidence type="ECO:0000256" key="1">
    <source>
        <dbReference type="ARBA" id="ARBA00022723"/>
    </source>
</evidence>
<feature type="compositionally biased region" description="Polar residues" evidence="5">
    <location>
        <begin position="284"/>
        <end position="298"/>
    </location>
</feature>
<dbReference type="PROSITE" id="PS51265">
    <property type="entry name" value="ZF_DBF4"/>
    <property type="match status" value="1"/>
</dbReference>
<keyword evidence="3" id="KW-0862">Zinc</keyword>
<evidence type="ECO:0000256" key="4">
    <source>
        <dbReference type="PROSITE-ProRule" id="PRU00600"/>
    </source>
</evidence>
<feature type="compositionally biased region" description="Basic and acidic residues" evidence="5">
    <location>
        <begin position="57"/>
        <end position="68"/>
    </location>
</feature>
<dbReference type="Gene3D" id="6.10.250.3410">
    <property type="entry name" value="DBF zinc finger"/>
    <property type="match status" value="1"/>
</dbReference>
<feature type="domain" description="DBF4-type" evidence="6">
    <location>
        <begin position="622"/>
        <end position="671"/>
    </location>
</feature>
<keyword evidence="2 4" id="KW-0863">Zinc-finger</keyword>